<evidence type="ECO:0000313" key="1">
    <source>
        <dbReference type="EMBL" id="KAK2826385.1"/>
    </source>
</evidence>
<accession>A0AA88LYN7</accession>
<dbReference type="EMBL" id="JAUPFM010000016">
    <property type="protein sequence ID" value="KAK2826385.1"/>
    <property type="molecule type" value="Genomic_DNA"/>
</dbReference>
<comment type="caution">
    <text evidence="1">The sequence shown here is derived from an EMBL/GenBank/DDBJ whole genome shotgun (WGS) entry which is preliminary data.</text>
</comment>
<gene>
    <name evidence="1" type="ORF">Q5P01_020599</name>
</gene>
<dbReference type="Proteomes" id="UP001187415">
    <property type="component" value="Unassembled WGS sequence"/>
</dbReference>
<dbReference type="AlphaFoldDB" id="A0AA88LYN7"/>
<reference evidence="1" key="1">
    <citation type="submission" date="2023-07" db="EMBL/GenBank/DDBJ databases">
        <title>Chromosome-level Genome Assembly of Striped Snakehead (Channa striata).</title>
        <authorList>
            <person name="Liu H."/>
        </authorList>
    </citation>
    <scope>NUCLEOTIDE SEQUENCE</scope>
    <source>
        <strain evidence="1">Gz</strain>
        <tissue evidence="1">Muscle</tissue>
    </source>
</reference>
<organism evidence="1 2">
    <name type="scientific">Channa striata</name>
    <name type="common">Snakehead murrel</name>
    <name type="synonym">Ophicephalus striatus</name>
    <dbReference type="NCBI Taxonomy" id="64152"/>
    <lineage>
        <taxon>Eukaryota</taxon>
        <taxon>Metazoa</taxon>
        <taxon>Chordata</taxon>
        <taxon>Craniata</taxon>
        <taxon>Vertebrata</taxon>
        <taxon>Euteleostomi</taxon>
        <taxon>Actinopterygii</taxon>
        <taxon>Neopterygii</taxon>
        <taxon>Teleostei</taxon>
        <taxon>Neoteleostei</taxon>
        <taxon>Acanthomorphata</taxon>
        <taxon>Anabantaria</taxon>
        <taxon>Anabantiformes</taxon>
        <taxon>Channoidei</taxon>
        <taxon>Channidae</taxon>
        <taxon>Channa</taxon>
    </lineage>
</organism>
<protein>
    <submittedName>
        <fullName evidence="1">Uncharacterized protein</fullName>
    </submittedName>
</protein>
<keyword evidence="2" id="KW-1185">Reference proteome</keyword>
<proteinExistence type="predicted"/>
<name>A0AA88LYN7_CHASR</name>
<sequence length="149" mass="17033">MEAEMELYGWIEGGETFKQQRVEAGEKVTVKKKRGIMGINRDRKREMGQWVREEWRGLEARGEAVAIRCYPGESVGDAGSRKEKDKDFQGQVGRGLVTVDSSFQKNANSVHCNVRKIVFAVLNSSAEMQMNFPVNSYRIRSYKLRHKCA</sequence>
<evidence type="ECO:0000313" key="2">
    <source>
        <dbReference type="Proteomes" id="UP001187415"/>
    </source>
</evidence>